<sequence>MDPNNEHGVKRYLILRTADGSPLPTNPWILSETVKRIQETRSEHTYTNLQTVMKLLNNVAVVVEPHPTYNNVKFVFTCGSIASLIEDEIKTHLEEDNVTDVYRFTRKSDGKSVPTNSYVVTMQAVKIPEYIYIGMERIKTRVYYPRPIRCNTCLQFGHTKNNCKNGEICATCDEKTLGPCTLPAICTNCGGAHSAFDTNCPKYKQKAQLIKLKIDHNCSYREAKQMIDSSSGPKQTLASTMKQRINVAQIIISLKQTIQTLKSRSRD</sequence>
<dbReference type="VEuPathDB" id="VectorBase:AMEM012989"/>
<dbReference type="AlphaFoldDB" id="A0A182VD85"/>
<dbReference type="STRING" id="30066.A0A182VD85"/>
<organism evidence="1 2">
    <name type="scientific">Anopheles merus</name>
    <name type="common">Mosquito</name>
    <dbReference type="NCBI Taxonomy" id="30066"/>
    <lineage>
        <taxon>Eukaryota</taxon>
        <taxon>Metazoa</taxon>
        <taxon>Ecdysozoa</taxon>
        <taxon>Arthropoda</taxon>
        <taxon>Hexapoda</taxon>
        <taxon>Insecta</taxon>
        <taxon>Pterygota</taxon>
        <taxon>Neoptera</taxon>
        <taxon>Endopterygota</taxon>
        <taxon>Diptera</taxon>
        <taxon>Nematocera</taxon>
        <taxon>Culicoidea</taxon>
        <taxon>Culicidae</taxon>
        <taxon>Anophelinae</taxon>
        <taxon>Anopheles</taxon>
    </lineage>
</organism>
<evidence type="ECO:0000313" key="1">
    <source>
        <dbReference type="EnsemblMetazoa" id="AMEM012989-PA"/>
    </source>
</evidence>
<dbReference type="EnsemblMetazoa" id="AMEM012989-RA">
    <property type="protein sequence ID" value="AMEM012989-PA"/>
    <property type="gene ID" value="AMEM012989"/>
</dbReference>
<evidence type="ECO:0008006" key="3">
    <source>
        <dbReference type="Google" id="ProtNLM"/>
    </source>
</evidence>
<reference evidence="1" key="1">
    <citation type="submission" date="2020-05" db="UniProtKB">
        <authorList>
            <consortium name="EnsemblMetazoa"/>
        </authorList>
    </citation>
    <scope>IDENTIFICATION</scope>
    <source>
        <strain evidence="1">MAF</strain>
    </source>
</reference>
<evidence type="ECO:0000313" key="2">
    <source>
        <dbReference type="Proteomes" id="UP000075903"/>
    </source>
</evidence>
<protein>
    <recommendedName>
        <fullName evidence="3">Pre-C2HC domain-containing protein</fullName>
    </recommendedName>
</protein>
<name>A0A182VD85_ANOME</name>
<accession>A0A182VD85</accession>
<proteinExistence type="predicted"/>
<dbReference type="Proteomes" id="UP000075903">
    <property type="component" value="Unassembled WGS sequence"/>
</dbReference>
<dbReference type="VEuPathDB" id="VectorBase:AMEM21_012275"/>
<keyword evidence="2" id="KW-1185">Reference proteome</keyword>